<dbReference type="Gene3D" id="1.20.5.710">
    <property type="entry name" value="Single helix bin"/>
    <property type="match status" value="1"/>
</dbReference>
<gene>
    <name evidence="6" type="ORF">NP493_319g01013</name>
</gene>
<dbReference type="Gene3D" id="3.30.1390.10">
    <property type="match status" value="1"/>
</dbReference>
<feature type="domain" description="Large ribosomal subunit protein bL12 oligomerization" evidence="5">
    <location>
        <begin position="64"/>
        <end position="107"/>
    </location>
</feature>
<dbReference type="FunFam" id="1.20.5.710:FF:000006">
    <property type="entry name" value="39S ribosomal protein L12, mitochondrial"/>
    <property type="match status" value="1"/>
</dbReference>
<evidence type="ECO:0000259" key="5">
    <source>
        <dbReference type="Pfam" id="PF16320"/>
    </source>
</evidence>
<dbReference type="Pfam" id="PF00542">
    <property type="entry name" value="Ribosomal_L12"/>
    <property type="match status" value="1"/>
</dbReference>
<dbReference type="GO" id="GO:0003729">
    <property type="term" value="F:mRNA binding"/>
    <property type="evidence" value="ECO:0007669"/>
    <property type="project" value="TreeGrafter"/>
</dbReference>
<sequence length="192" mass="20943">MALNAIRTSSAILPSCIRSIVRPTLSAHSFIACKRWTGSQRRYSTAEALATPQAEGEEKVYDPKIQKLVEDIGSLTLLEVADLNELLKSTLKITDAPMMMGAPVAAAPVEQEKEEEEKPIKKLLAVKLMKFDTAKKVALIKTIKSIIPGMNLVQAKKFVESAPQVVQGELQKEEAEKLKEAIEAAGGTTEIE</sequence>
<dbReference type="SUPFAM" id="SSF48300">
    <property type="entry name" value="Ribosomal protein L7/12, oligomerisation (N-terminal) domain"/>
    <property type="match status" value="1"/>
</dbReference>
<evidence type="ECO:0000313" key="6">
    <source>
        <dbReference type="EMBL" id="KAK2183226.1"/>
    </source>
</evidence>
<dbReference type="EMBL" id="JAODUO010000318">
    <property type="protein sequence ID" value="KAK2183226.1"/>
    <property type="molecule type" value="Genomic_DNA"/>
</dbReference>
<evidence type="ECO:0000259" key="4">
    <source>
        <dbReference type="Pfam" id="PF00542"/>
    </source>
</evidence>
<feature type="domain" description="Large ribosomal subunit protein bL12 C-terminal" evidence="4">
    <location>
        <begin position="126"/>
        <end position="192"/>
    </location>
</feature>
<dbReference type="SUPFAM" id="SSF54736">
    <property type="entry name" value="ClpS-like"/>
    <property type="match status" value="1"/>
</dbReference>
<protein>
    <submittedName>
        <fullName evidence="6">Uncharacterized protein</fullName>
    </submittedName>
</protein>
<comment type="similarity">
    <text evidence="1">Belongs to the bacterial ribosomal protein bL12 family.</text>
</comment>
<organism evidence="6 7">
    <name type="scientific">Ridgeia piscesae</name>
    <name type="common">Tubeworm</name>
    <dbReference type="NCBI Taxonomy" id="27915"/>
    <lineage>
        <taxon>Eukaryota</taxon>
        <taxon>Metazoa</taxon>
        <taxon>Spiralia</taxon>
        <taxon>Lophotrochozoa</taxon>
        <taxon>Annelida</taxon>
        <taxon>Polychaeta</taxon>
        <taxon>Sedentaria</taxon>
        <taxon>Canalipalpata</taxon>
        <taxon>Sabellida</taxon>
        <taxon>Siboglinidae</taxon>
        <taxon>Ridgeia</taxon>
    </lineage>
</organism>
<dbReference type="InterPro" id="IPR036235">
    <property type="entry name" value="Ribosomal_bL12_oligo_N_sf"/>
</dbReference>
<dbReference type="InterPro" id="IPR014719">
    <property type="entry name" value="Ribosomal_bL12_C/ClpS-like"/>
</dbReference>
<dbReference type="AlphaFoldDB" id="A0AAD9L512"/>
<name>A0AAD9L512_RIDPI</name>
<keyword evidence="2" id="KW-0689">Ribosomal protein</keyword>
<comment type="caution">
    <text evidence="6">The sequence shown here is derived from an EMBL/GenBank/DDBJ whole genome shotgun (WGS) entry which is preliminary data.</text>
</comment>
<evidence type="ECO:0000256" key="1">
    <source>
        <dbReference type="ARBA" id="ARBA00007197"/>
    </source>
</evidence>
<evidence type="ECO:0000256" key="3">
    <source>
        <dbReference type="ARBA" id="ARBA00023274"/>
    </source>
</evidence>
<dbReference type="PANTHER" id="PTHR45987:SF4">
    <property type="entry name" value="LARGE RIBOSOMAL SUBUNIT PROTEIN BL12M"/>
    <property type="match status" value="1"/>
</dbReference>
<dbReference type="InterPro" id="IPR008932">
    <property type="entry name" value="Ribosomal_bL12_oligo"/>
</dbReference>
<evidence type="ECO:0000313" key="7">
    <source>
        <dbReference type="Proteomes" id="UP001209878"/>
    </source>
</evidence>
<dbReference type="PROSITE" id="PS51257">
    <property type="entry name" value="PROKAR_LIPOPROTEIN"/>
    <property type="match status" value="1"/>
</dbReference>
<dbReference type="InterPro" id="IPR013823">
    <property type="entry name" value="Ribosomal_bL12_C"/>
</dbReference>
<dbReference type="InterPro" id="IPR000206">
    <property type="entry name" value="Ribosomal_bL12"/>
</dbReference>
<dbReference type="GO" id="GO:0003735">
    <property type="term" value="F:structural constituent of ribosome"/>
    <property type="evidence" value="ECO:0007669"/>
    <property type="project" value="InterPro"/>
</dbReference>
<dbReference type="Proteomes" id="UP001209878">
    <property type="component" value="Unassembled WGS sequence"/>
</dbReference>
<keyword evidence="3" id="KW-0687">Ribonucleoprotein</keyword>
<dbReference type="PANTHER" id="PTHR45987">
    <property type="entry name" value="39S RIBOSOMAL PROTEIN L12"/>
    <property type="match status" value="1"/>
</dbReference>
<proteinExistence type="inferred from homology"/>
<dbReference type="GO" id="GO:0005762">
    <property type="term" value="C:mitochondrial large ribosomal subunit"/>
    <property type="evidence" value="ECO:0007669"/>
    <property type="project" value="TreeGrafter"/>
</dbReference>
<accession>A0AAD9L512</accession>
<dbReference type="GO" id="GO:0006412">
    <property type="term" value="P:translation"/>
    <property type="evidence" value="ECO:0007669"/>
    <property type="project" value="InterPro"/>
</dbReference>
<evidence type="ECO:0000256" key="2">
    <source>
        <dbReference type="ARBA" id="ARBA00022980"/>
    </source>
</evidence>
<keyword evidence="7" id="KW-1185">Reference proteome</keyword>
<reference evidence="6" key="1">
    <citation type="journal article" date="2023" name="Mol. Biol. Evol.">
        <title>Third-Generation Sequencing Reveals the Adaptive Role of the Epigenome in Three Deep-Sea Polychaetes.</title>
        <authorList>
            <person name="Perez M."/>
            <person name="Aroh O."/>
            <person name="Sun Y."/>
            <person name="Lan Y."/>
            <person name="Juniper S.K."/>
            <person name="Young C.R."/>
            <person name="Angers B."/>
            <person name="Qian P.Y."/>
        </authorList>
    </citation>
    <scope>NUCLEOTIDE SEQUENCE</scope>
    <source>
        <strain evidence="6">R07B-5</strain>
    </source>
</reference>
<dbReference type="Pfam" id="PF16320">
    <property type="entry name" value="Ribosomal_L12_N"/>
    <property type="match status" value="1"/>
</dbReference>